<evidence type="ECO:0000256" key="4">
    <source>
        <dbReference type="ARBA" id="ARBA00022840"/>
    </source>
</evidence>
<evidence type="ECO:0000256" key="1">
    <source>
        <dbReference type="ARBA" id="ARBA00022741"/>
    </source>
</evidence>
<dbReference type="NCBIfam" id="TIGR01596">
    <property type="entry name" value="cas3_HD"/>
    <property type="match status" value="1"/>
</dbReference>
<keyword evidence="8" id="KW-0255">Endonuclease</keyword>
<keyword evidence="5" id="KW-0051">Antiviral defense</keyword>
<gene>
    <name evidence="8" type="ORF">ACKI1S_37300</name>
</gene>
<accession>A0ABW9IVX4</accession>
<dbReference type="InterPro" id="IPR014001">
    <property type="entry name" value="Helicase_ATP-bd"/>
</dbReference>
<dbReference type="Pfam" id="PF00270">
    <property type="entry name" value="DEAD"/>
    <property type="match status" value="1"/>
</dbReference>
<evidence type="ECO:0000256" key="3">
    <source>
        <dbReference type="ARBA" id="ARBA00022806"/>
    </source>
</evidence>
<feature type="region of interest" description="Disordered" evidence="6">
    <location>
        <begin position="357"/>
        <end position="378"/>
    </location>
</feature>
<evidence type="ECO:0000256" key="2">
    <source>
        <dbReference type="ARBA" id="ARBA00022801"/>
    </source>
</evidence>
<protein>
    <submittedName>
        <fullName evidence="8">CRISPR-associated endonuclease Cas3</fullName>
    </submittedName>
</protein>
<dbReference type="Gene3D" id="3.40.50.300">
    <property type="entry name" value="P-loop containing nucleotide triphosphate hydrolases"/>
    <property type="match status" value="1"/>
</dbReference>
<evidence type="ECO:0000256" key="5">
    <source>
        <dbReference type="ARBA" id="ARBA00023118"/>
    </source>
</evidence>
<dbReference type="Proteomes" id="UP001631993">
    <property type="component" value="Unassembled WGS sequence"/>
</dbReference>
<proteinExistence type="predicted"/>
<dbReference type="GO" id="GO:0004519">
    <property type="term" value="F:endonuclease activity"/>
    <property type="evidence" value="ECO:0007669"/>
    <property type="project" value="UniProtKB-KW"/>
</dbReference>
<name>A0ABW9IVX4_STRGJ</name>
<reference evidence="8 9" key="1">
    <citation type="submission" date="2024-12" db="EMBL/GenBank/DDBJ databases">
        <title>Forecasting of Potato common scab and diversities of Pathogenic streptomyces spp. in china.</title>
        <authorList>
            <person name="Handique U."/>
            <person name="Wu J."/>
        </authorList>
    </citation>
    <scope>NUCLEOTIDE SEQUENCE [LARGE SCALE GENOMIC DNA]</scope>
    <source>
        <strain evidence="8 9">ZRIMU1585</strain>
    </source>
</reference>
<evidence type="ECO:0000256" key="6">
    <source>
        <dbReference type="SAM" id="MobiDB-lite"/>
    </source>
</evidence>
<comment type="caution">
    <text evidence="8">The sequence shown here is derived from an EMBL/GenBank/DDBJ whole genome shotgun (WGS) entry which is preliminary data.</text>
</comment>
<organism evidence="8 9">
    <name type="scientific">Streptomyces galilaeus</name>
    <dbReference type="NCBI Taxonomy" id="33899"/>
    <lineage>
        <taxon>Bacteria</taxon>
        <taxon>Bacillati</taxon>
        <taxon>Actinomycetota</taxon>
        <taxon>Actinomycetes</taxon>
        <taxon>Kitasatosporales</taxon>
        <taxon>Streptomycetaceae</taxon>
        <taxon>Streptomyces</taxon>
    </lineage>
</organism>
<evidence type="ECO:0000313" key="9">
    <source>
        <dbReference type="Proteomes" id="UP001631993"/>
    </source>
</evidence>
<dbReference type="Pfam" id="PF22590">
    <property type="entry name" value="Cas3-like_C_2"/>
    <property type="match status" value="1"/>
</dbReference>
<evidence type="ECO:0000259" key="7">
    <source>
        <dbReference type="PROSITE" id="PS51643"/>
    </source>
</evidence>
<dbReference type="InterPro" id="IPR054712">
    <property type="entry name" value="Cas3-like_dom"/>
</dbReference>
<dbReference type="InterPro" id="IPR011545">
    <property type="entry name" value="DEAD/DEAH_box_helicase_dom"/>
</dbReference>
<dbReference type="InterPro" id="IPR006483">
    <property type="entry name" value="CRISPR-assoc_Cas3_HD"/>
</dbReference>
<keyword evidence="1" id="KW-0547">Nucleotide-binding</keyword>
<feature type="compositionally biased region" description="Basic residues" evidence="6">
    <location>
        <begin position="368"/>
        <end position="378"/>
    </location>
</feature>
<keyword evidence="4" id="KW-0067">ATP-binding</keyword>
<sequence length="797" mass="88333">MNCGDLSGSQCISDGKSSMVAEKAVDEISGWMPVPEGRLVAHSPGRRGIWHWYEDHARGTGELARRFADPWGGGELAYRLGRDHDTGKGACGWQHGLIEEATTGRKVYRPAHHAAGAFLFAQVAGQYPVLTPFAGVIEGHHSGLSPWSELSVRLKSLMRDSKEVDEAISRVAAVMPEILDRTCPTVPDWLDPRNKTSVEMLVRMTYSAVVDADRLDTAAHFQPGTLPRPDVSMPELWERYETRRQEALAERRRLKEPSWLDGLREDVYQEALDTAAGEPGVYRLHLPTGAGKTFAGGGFALRHAALHGLRRVIVAVPFISITEQNAAVYRSLLDPEHGPQAVLEHHSAANFEASARRTARSSDALGGTHRHQKRPRPNRWAKLAAENWDAPFIVTTTVRLIESLFGNSPSATRRLHRIANSVIVLDEVQALPDTLLTPILSGLRELVEHYGVTLVLSSATQPELAALNPWQSGLPQRDIVANPAPLFQRLRRVRYNWRTGSEVTLRSIATEAATHGQALMVVNGTKDASHVHRVWLGDREENPGTLHLSTRMTGGHRREIIQAAKQRLDAGLDTLLVSTSLIEAGVDLDFPRGYRARSLPESEQQAAGRINREGHRPTEDSIMTVFEPRDGLQPQVIYNRCGIAAASRRFGKGLADPDDLNTLRSYYQHRYRLQAGRSSTDPNGATGEVIEVLREKLDYPETARRMRMIDNEHSVAVVVIRPQLDQHDRQVAQDAIAQLCGGLPNPETYRVLQDHMASIPQRELETAINIGHAAEVTGDLFEWTGPYHPQRGIEPAP</sequence>
<dbReference type="CDD" id="cd17930">
    <property type="entry name" value="DEXHc_cas3"/>
    <property type="match status" value="1"/>
</dbReference>
<dbReference type="EMBL" id="JBJVNE010000023">
    <property type="protein sequence ID" value="MFM9651795.1"/>
    <property type="molecule type" value="Genomic_DNA"/>
</dbReference>
<dbReference type="SMART" id="SM00487">
    <property type="entry name" value="DEXDc"/>
    <property type="match status" value="1"/>
</dbReference>
<dbReference type="PROSITE" id="PS51643">
    <property type="entry name" value="HD_CAS3"/>
    <property type="match status" value="1"/>
</dbReference>
<feature type="domain" description="HD Cas3-type" evidence="7">
    <location>
        <begin position="46"/>
        <end position="215"/>
    </location>
</feature>
<keyword evidence="8" id="KW-0540">Nuclease</keyword>
<evidence type="ECO:0000313" key="8">
    <source>
        <dbReference type="EMBL" id="MFM9651795.1"/>
    </source>
</evidence>
<dbReference type="SUPFAM" id="SSF52540">
    <property type="entry name" value="P-loop containing nucleoside triphosphate hydrolases"/>
    <property type="match status" value="1"/>
</dbReference>
<keyword evidence="9" id="KW-1185">Reference proteome</keyword>
<keyword evidence="3" id="KW-0347">Helicase</keyword>
<keyword evidence="2" id="KW-0378">Hydrolase</keyword>
<dbReference type="InterPro" id="IPR027417">
    <property type="entry name" value="P-loop_NTPase"/>
</dbReference>
<dbReference type="RefSeq" id="WP_409085419.1">
    <property type="nucleotide sequence ID" value="NZ_JBJVMW010000027.1"/>
</dbReference>
<dbReference type="CDD" id="cd09641">
    <property type="entry name" value="Cas3''_I"/>
    <property type="match status" value="1"/>
</dbReference>